<evidence type="ECO:0000313" key="1">
    <source>
        <dbReference type="EMBL" id="RAW58408.1"/>
    </source>
</evidence>
<gene>
    <name evidence="1" type="ORF">C4N24_05315</name>
</gene>
<accession>A0A329UBV1</accession>
<organism evidence="1 2">
    <name type="scientific">Faecalibacterium prausnitzii</name>
    <dbReference type="NCBI Taxonomy" id="853"/>
    <lineage>
        <taxon>Bacteria</taxon>
        <taxon>Bacillati</taxon>
        <taxon>Bacillota</taxon>
        <taxon>Clostridia</taxon>
        <taxon>Eubacteriales</taxon>
        <taxon>Oscillospiraceae</taxon>
        <taxon>Faecalibacterium</taxon>
    </lineage>
</organism>
<name>A0A329UBV1_9FIRM</name>
<evidence type="ECO:0000313" key="2">
    <source>
        <dbReference type="Proteomes" id="UP000251281"/>
    </source>
</evidence>
<dbReference type="AlphaFoldDB" id="A0A329UBV1"/>
<dbReference type="Proteomes" id="UP000251281">
    <property type="component" value="Unassembled WGS sequence"/>
</dbReference>
<reference evidence="1 2" key="1">
    <citation type="submission" date="2018-02" db="EMBL/GenBank/DDBJ databases">
        <title>Complete genome sequencing of Faecalibacterium prausnitzii strains isolated from the human gut.</title>
        <authorList>
            <person name="Fitzgerald B.C."/>
            <person name="Shkoporov A.N."/>
            <person name="Ross P.R."/>
            <person name="Hill C."/>
        </authorList>
    </citation>
    <scope>NUCLEOTIDE SEQUENCE [LARGE SCALE GENOMIC DNA]</scope>
    <source>
        <strain evidence="1 2">APC923/51-1</strain>
    </source>
</reference>
<dbReference type="EMBL" id="PRLD01000004">
    <property type="protein sequence ID" value="RAW58408.1"/>
    <property type="molecule type" value="Genomic_DNA"/>
</dbReference>
<comment type="caution">
    <text evidence="1">The sequence shown here is derived from an EMBL/GenBank/DDBJ whole genome shotgun (WGS) entry which is preliminary data.</text>
</comment>
<protein>
    <submittedName>
        <fullName evidence="1">Uncharacterized protein</fullName>
    </submittedName>
</protein>
<proteinExistence type="predicted"/>
<sequence length="73" mass="7950">MTIQNALRVALRINSGKKIFIFGIAERLRALRYPIFTGGVSPCPGGNYLTLRPNNAILGLKLPLVADGLVTER</sequence>